<dbReference type="AlphaFoldDB" id="A0ABD2WS67"/>
<feature type="compositionally biased region" description="Basic and acidic residues" evidence="1">
    <location>
        <begin position="67"/>
        <end position="95"/>
    </location>
</feature>
<feature type="region of interest" description="Disordered" evidence="1">
    <location>
        <begin position="1"/>
        <end position="22"/>
    </location>
</feature>
<feature type="region of interest" description="Disordered" evidence="1">
    <location>
        <begin position="34"/>
        <end position="121"/>
    </location>
</feature>
<proteinExistence type="predicted"/>
<evidence type="ECO:0000256" key="1">
    <source>
        <dbReference type="SAM" id="MobiDB-lite"/>
    </source>
</evidence>
<sequence>MSEVVEKYEDGEKDFYEEGEEFEGEDLDVILDAEQQKPTVPDDFEGVESYDGEHLYDYDDDDDDDHRDDSDSKRDAAVDTNETDKKQPGDPDSKTLRSVKFRKGRGGKKDDESTQQQKIKANEYVEYEEDVERVHDAGGADDKPGFMELIAKLQDVLVLECVFMLHFFSIDSTNSKAAVEIELAKALRCSSEDREKKQ</sequence>
<comment type="caution">
    <text evidence="2">The sequence shown here is derived from an EMBL/GenBank/DDBJ whole genome shotgun (WGS) entry which is preliminary data.</text>
</comment>
<accession>A0ABD2WS67</accession>
<feature type="compositionally biased region" description="Basic and acidic residues" evidence="1">
    <location>
        <begin position="1"/>
        <end position="16"/>
    </location>
</feature>
<protein>
    <submittedName>
        <fullName evidence="2">Uncharacterized protein</fullName>
    </submittedName>
</protein>
<dbReference type="Proteomes" id="UP001627154">
    <property type="component" value="Unassembled WGS sequence"/>
</dbReference>
<reference evidence="2 3" key="1">
    <citation type="journal article" date="2024" name="bioRxiv">
        <title>A reference genome for Trichogramma kaykai: A tiny desert-dwelling parasitoid wasp with competing sex-ratio distorters.</title>
        <authorList>
            <person name="Culotta J."/>
            <person name="Lindsey A.R."/>
        </authorList>
    </citation>
    <scope>NUCLEOTIDE SEQUENCE [LARGE SCALE GENOMIC DNA]</scope>
    <source>
        <strain evidence="2 3">KSX58</strain>
    </source>
</reference>
<organism evidence="2 3">
    <name type="scientific">Trichogramma kaykai</name>
    <dbReference type="NCBI Taxonomy" id="54128"/>
    <lineage>
        <taxon>Eukaryota</taxon>
        <taxon>Metazoa</taxon>
        <taxon>Ecdysozoa</taxon>
        <taxon>Arthropoda</taxon>
        <taxon>Hexapoda</taxon>
        <taxon>Insecta</taxon>
        <taxon>Pterygota</taxon>
        <taxon>Neoptera</taxon>
        <taxon>Endopterygota</taxon>
        <taxon>Hymenoptera</taxon>
        <taxon>Apocrita</taxon>
        <taxon>Proctotrupomorpha</taxon>
        <taxon>Chalcidoidea</taxon>
        <taxon>Trichogrammatidae</taxon>
        <taxon>Trichogramma</taxon>
    </lineage>
</organism>
<name>A0ABD2WS67_9HYME</name>
<dbReference type="EMBL" id="JBJJXI010000074">
    <property type="protein sequence ID" value="KAL3395971.1"/>
    <property type="molecule type" value="Genomic_DNA"/>
</dbReference>
<evidence type="ECO:0000313" key="3">
    <source>
        <dbReference type="Proteomes" id="UP001627154"/>
    </source>
</evidence>
<keyword evidence="3" id="KW-1185">Reference proteome</keyword>
<gene>
    <name evidence="2" type="ORF">TKK_009850</name>
</gene>
<evidence type="ECO:0000313" key="2">
    <source>
        <dbReference type="EMBL" id="KAL3395971.1"/>
    </source>
</evidence>
<feature type="compositionally biased region" description="Basic residues" evidence="1">
    <location>
        <begin position="97"/>
        <end position="106"/>
    </location>
</feature>